<dbReference type="Proteomes" id="UP000543224">
    <property type="component" value="Unassembled WGS sequence"/>
</dbReference>
<dbReference type="EMBL" id="BLRX01000715">
    <property type="protein sequence ID" value="GFP26584.1"/>
    <property type="molecule type" value="Genomic_DNA"/>
</dbReference>
<feature type="non-terminal residue" evidence="1">
    <location>
        <position position="117"/>
    </location>
</feature>
<sequence>MSDERIISQAYVDSLARNLGILAGNLDYVTQKVAHTEQEIANVNTNVEMLAAEFREFVNSSNRQNAWQRALTRIVEIRQQIENEFGHHAEIRRHTTGILQATDISVVRKETITKCTE</sequence>
<dbReference type="AlphaFoldDB" id="A0A6V8P4R6"/>
<accession>A0A6V8P4R6</accession>
<comment type="caution">
    <text evidence="1">The sequence shown here is derived from an EMBL/GenBank/DDBJ whole genome shotgun (WGS) entry which is preliminary data.</text>
</comment>
<reference evidence="1 2" key="1">
    <citation type="journal article" date="2020" name="Front. Microbiol.">
        <title>Single-cell genomics of novel Actinobacteria with the Wood-Ljungdahl pathway discovered in a serpentinizing system.</title>
        <authorList>
            <person name="Merino N."/>
            <person name="Kawai M."/>
            <person name="Boyd E.S."/>
            <person name="Colman D.R."/>
            <person name="McGlynn S.E."/>
            <person name="Nealson K.H."/>
            <person name="Kurokawa K."/>
            <person name="Hongoh Y."/>
        </authorList>
    </citation>
    <scope>NUCLEOTIDE SEQUENCE [LARGE SCALE GENOMIC DNA]</scope>
    <source>
        <strain evidence="1 2">S25</strain>
    </source>
</reference>
<name>A0A6V8P4R6_9ACTN</name>
<proteinExistence type="predicted"/>
<protein>
    <submittedName>
        <fullName evidence="1">Uncharacterized protein</fullName>
    </submittedName>
</protein>
<evidence type="ECO:0000313" key="2">
    <source>
        <dbReference type="Proteomes" id="UP000543224"/>
    </source>
</evidence>
<organism evidence="1 2">
    <name type="scientific">Candidatus Hakubella thermalkaliphila</name>
    <dbReference type="NCBI Taxonomy" id="2754717"/>
    <lineage>
        <taxon>Bacteria</taxon>
        <taxon>Bacillati</taxon>
        <taxon>Actinomycetota</taxon>
        <taxon>Actinomycetota incertae sedis</taxon>
        <taxon>Candidatus Hakubellales</taxon>
        <taxon>Candidatus Hakubellaceae</taxon>
        <taxon>Candidatus Hakubella</taxon>
    </lineage>
</organism>
<gene>
    <name evidence="1" type="ORF">HKBW3S25_02080</name>
</gene>
<evidence type="ECO:0000313" key="1">
    <source>
        <dbReference type="EMBL" id="GFP26584.1"/>
    </source>
</evidence>